<keyword evidence="5 8" id="KW-0274">FAD</keyword>
<evidence type="ECO:0000313" key="11">
    <source>
        <dbReference type="Proteomes" id="UP000280668"/>
    </source>
</evidence>
<comment type="catalytic activity">
    <reaction evidence="7">
        <text>(6S)-5-methyl-5,6,7,8-tetrahydrofolate + NAD(+) = (6R)-5,10-methylene-5,6,7,8-tetrahydrofolate + NADH + H(+)</text>
        <dbReference type="Rhea" id="RHEA:19821"/>
        <dbReference type="ChEBI" id="CHEBI:15378"/>
        <dbReference type="ChEBI" id="CHEBI:15636"/>
        <dbReference type="ChEBI" id="CHEBI:18608"/>
        <dbReference type="ChEBI" id="CHEBI:57540"/>
        <dbReference type="ChEBI" id="CHEBI:57945"/>
        <dbReference type="EC" id="1.5.1.54"/>
    </reaction>
    <physiologicalReaction direction="right-to-left" evidence="7">
        <dbReference type="Rhea" id="RHEA:19823"/>
    </physiologicalReaction>
</comment>
<evidence type="ECO:0000256" key="8">
    <source>
        <dbReference type="RuleBase" id="RU003862"/>
    </source>
</evidence>
<proteinExistence type="inferred from homology"/>
<dbReference type="Proteomes" id="UP000280668">
    <property type="component" value="Unassembled WGS sequence"/>
</dbReference>
<dbReference type="InterPro" id="IPR003171">
    <property type="entry name" value="Mehydrof_redctse-like"/>
</dbReference>
<evidence type="ECO:0000256" key="7">
    <source>
        <dbReference type="ARBA" id="ARBA00048628"/>
    </source>
</evidence>
<evidence type="ECO:0000256" key="1">
    <source>
        <dbReference type="ARBA" id="ARBA00001974"/>
    </source>
</evidence>
<evidence type="ECO:0000256" key="6">
    <source>
        <dbReference type="ARBA" id="ARBA00023002"/>
    </source>
</evidence>
<dbReference type="GO" id="GO:0106312">
    <property type="term" value="F:methylenetetrahydrofolate reductase (NADH) activity"/>
    <property type="evidence" value="ECO:0007669"/>
    <property type="project" value="UniProtKB-EC"/>
</dbReference>
<name>A0A3N2BFV8_9MICO</name>
<dbReference type="SUPFAM" id="SSF51730">
    <property type="entry name" value="FAD-linked oxidoreductase"/>
    <property type="match status" value="1"/>
</dbReference>
<dbReference type="RefSeq" id="WP_123304474.1">
    <property type="nucleotide sequence ID" value="NZ_RKHK01000001.1"/>
</dbReference>
<dbReference type="OrthoDB" id="9812555at2"/>
<dbReference type="GO" id="GO:0005829">
    <property type="term" value="C:cytosol"/>
    <property type="evidence" value="ECO:0007669"/>
    <property type="project" value="TreeGrafter"/>
</dbReference>
<evidence type="ECO:0000256" key="3">
    <source>
        <dbReference type="ARBA" id="ARBA00006743"/>
    </source>
</evidence>
<keyword evidence="11" id="KW-1185">Reference proteome</keyword>
<sequence>MSSPSLAPSAPSAVTPADAPSRSTAFLVQRTRRRTLISFEVFPPRPEVAPTQAWQAIDTMAQAGPDYFSVTHGHQQSAHAHRELIRHLLEHTEVPVLAHLICAGRTQDDLRALVAGLITEGVRDFLALRGDPLPGATEWVDEPSGFNRAAELVRAIRQIEEERLHPPAGIGARPISISVAAYPRSGAPRDYSRDLHALWEKQEAGADYAITQVFYDAEDYARLVDDARSQGIHLPIVAGIAPLTSAKRLQRLQQITGVPVPEHLLAHLEGVDEAELGRRGVAATLHLIDAVLELGCPGLHLFTFNRYRAPLSILEHLRIRDAARQHRAGTAAASAATALP</sequence>
<protein>
    <recommendedName>
        <fullName evidence="8">Methylenetetrahydrofolate reductase</fullName>
    </recommendedName>
</protein>
<reference evidence="10 11" key="1">
    <citation type="submission" date="2018-11" db="EMBL/GenBank/DDBJ databases">
        <title>Sequencing the genomes of 1000 actinobacteria strains.</title>
        <authorList>
            <person name="Klenk H.-P."/>
        </authorList>
    </citation>
    <scope>NUCLEOTIDE SEQUENCE [LARGE SCALE GENOMIC DNA]</scope>
    <source>
        <strain evidence="10 11">DSM 11294</strain>
    </source>
</reference>
<comment type="pathway">
    <text evidence="2 8">One-carbon metabolism; tetrahydrofolate interconversion.</text>
</comment>
<evidence type="ECO:0000256" key="4">
    <source>
        <dbReference type="ARBA" id="ARBA00022630"/>
    </source>
</evidence>
<dbReference type="PANTHER" id="PTHR45754:SF3">
    <property type="entry name" value="METHYLENETETRAHYDROFOLATE REDUCTASE (NADPH)"/>
    <property type="match status" value="1"/>
</dbReference>
<comment type="caution">
    <text evidence="10">The sequence shown here is derived from an EMBL/GenBank/DDBJ whole genome shotgun (WGS) entry which is preliminary data.</text>
</comment>
<evidence type="ECO:0000313" key="10">
    <source>
        <dbReference type="EMBL" id="ROR74151.1"/>
    </source>
</evidence>
<evidence type="ECO:0000256" key="2">
    <source>
        <dbReference type="ARBA" id="ARBA00004777"/>
    </source>
</evidence>
<dbReference type="InterPro" id="IPR029041">
    <property type="entry name" value="FAD-linked_oxidoreductase-like"/>
</dbReference>
<dbReference type="GO" id="GO:0035999">
    <property type="term" value="P:tetrahydrofolate interconversion"/>
    <property type="evidence" value="ECO:0007669"/>
    <property type="project" value="UniProtKB-UniPathway"/>
</dbReference>
<dbReference type="UniPathway" id="UPA00193"/>
<keyword evidence="6 8" id="KW-0560">Oxidoreductase</keyword>
<organism evidence="10 11">
    <name type="scientific">Bogoriella caseilytica</name>
    <dbReference type="NCBI Taxonomy" id="56055"/>
    <lineage>
        <taxon>Bacteria</taxon>
        <taxon>Bacillati</taxon>
        <taxon>Actinomycetota</taxon>
        <taxon>Actinomycetes</taxon>
        <taxon>Micrococcales</taxon>
        <taxon>Bogoriellaceae</taxon>
        <taxon>Bogoriella</taxon>
    </lineage>
</organism>
<dbReference type="PANTHER" id="PTHR45754">
    <property type="entry name" value="METHYLENETETRAHYDROFOLATE REDUCTASE"/>
    <property type="match status" value="1"/>
</dbReference>
<keyword evidence="4 8" id="KW-0285">Flavoprotein</keyword>
<accession>A0A3N2BFV8</accession>
<dbReference type="EMBL" id="RKHK01000001">
    <property type="protein sequence ID" value="ROR74151.1"/>
    <property type="molecule type" value="Genomic_DNA"/>
</dbReference>
<comment type="cofactor">
    <cofactor evidence="1 8">
        <name>FAD</name>
        <dbReference type="ChEBI" id="CHEBI:57692"/>
    </cofactor>
</comment>
<evidence type="ECO:0000256" key="9">
    <source>
        <dbReference type="SAM" id="MobiDB-lite"/>
    </source>
</evidence>
<dbReference type="Pfam" id="PF02219">
    <property type="entry name" value="MTHFR"/>
    <property type="match status" value="1"/>
</dbReference>
<evidence type="ECO:0000256" key="5">
    <source>
        <dbReference type="ARBA" id="ARBA00022827"/>
    </source>
</evidence>
<dbReference type="GO" id="GO:0009086">
    <property type="term" value="P:methionine biosynthetic process"/>
    <property type="evidence" value="ECO:0007669"/>
    <property type="project" value="TreeGrafter"/>
</dbReference>
<dbReference type="Gene3D" id="3.20.20.220">
    <property type="match status" value="1"/>
</dbReference>
<dbReference type="GO" id="GO:0071949">
    <property type="term" value="F:FAD binding"/>
    <property type="evidence" value="ECO:0007669"/>
    <property type="project" value="TreeGrafter"/>
</dbReference>
<feature type="region of interest" description="Disordered" evidence="9">
    <location>
        <begin position="1"/>
        <end position="22"/>
    </location>
</feature>
<gene>
    <name evidence="10" type="ORF">EDD31_2551</name>
</gene>
<dbReference type="AlphaFoldDB" id="A0A3N2BFV8"/>
<comment type="similarity">
    <text evidence="3 8">Belongs to the methylenetetrahydrofolate reductase family.</text>
</comment>
<dbReference type="CDD" id="cd00537">
    <property type="entry name" value="MTHFR"/>
    <property type="match status" value="1"/>
</dbReference>
<feature type="compositionally biased region" description="Low complexity" evidence="9">
    <location>
        <begin position="1"/>
        <end position="21"/>
    </location>
</feature>